<dbReference type="Gene3D" id="3.30.70.270">
    <property type="match status" value="2"/>
</dbReference>
<feature type="region of interest" description="Disordered" evidence="14">
    <location>
        <begin position="33"/>
        <end position="114"/>
    </location>
</feature>
<evidence type="ECO:0000256" key="11">
    <source>
        <dbReference type="ARBA" id="ARBA00022842"/>
    </source>
</evidence>
<dbReference type="Gene3D" id="3.30.420.10">
    <property type="entry name" value="Ribonuclease H-like superfamily/Ribonuclease H"/>
    <property type="match status" value="2"/>
</dbReference>
<reference evidence="18 19" key="1">
    <citation type="submission" date="2018-07" db="EMBL/GenBank/DDBJ databases">
        <title>A high quality draft genome assembly of the barn swallow (H. rustica rustica).</title>
        <authorList>
            <person name="Formenti G."/>
            <person name="Chiara M."/>
            <person name="Poveda L."/>
            <person name="Francoijs K.-J."/>
            <person name="Bonisoli-Alquati A."/>
            <person name="Canova L."/>
            <person name="Gianfranceschi L."/>
            <person name="Horner D.S."/>
            <person name="Saino N."/>
        </authorList>
    </citation>
    <scope>NUCLEOTIDE SEQUENCE [LARGE SCALE GENOMIC DNA]</scope>
    <source>
        <strain evidence="18">Chelidonia</strain>
        <tissue evidence="18">Blood</tissue>
    </source>
</reference>
<accession>A0A3M0J5I8</accession>
<keyword evidence="13" id="KW-0238">DNA-binding</keyword>
<protein>
    <recommendedName>
        <fullName evidence="3">ribonuclease H</fullName>
        <ecNumber evidence="3">3.1.26.4</ecNumber>
    </recommendedName>
</protein>
<evidence type="ECO:0000259" key="17">
    <source>
        <dbReference type="PROSITE" id="PS50994"/>
    </source>
</evidence>
<gene>
    <name evidence="18" type="ORF">DUI87_27260</name>
</gene>
<keyword evidence="7" id="KW-0540">Nuclease</keyword>
<dbReference type="InterPro" id="IPR001878">
    <property type="entry name" value="Znf_CCHC"/>
</dbReference>
<dbReference type="SUPFAM" id="SSF47943">
    <property type="entry name" value="Retrovirus capsid protein, N-terminal core domain"/>
    <property type="match status" value="1"/>
</dbReference>
<dbReference type="EC" id="3.1.26.4" evidence="3"/>
<evidence type="ECO:0000256" key="5">
    <source>
        <dbReference type="ARBA" id="ARBA00022679"/>
    </source>
</evidence>
<dbReference type="SUPFAM" id="SSF56672">
    <property type="entry name" value="DNA/RNA polymerases"/>
    <property type="match status" value="1"/>
</dbReference>
<dbReference type="InterPro" id="IPR012337">
    <property type="entry name" value="RNaseH-like_sf"/>
</dbReference>
<evidence type="ECO:0000256" key="1">
    <source>
        <dbReference type="ARBA" id="ARBA00002884"/>
    </source>
</evidence>
<feature type="domain" description="Reverse transcriptase" evidence="15">
    <location>
        <begin position="322"/>
        <end position="560"/>
    </location>
</feature>
<dbReference type="Pfam" id="PF02093">
    <property type="entry name" value="Gag_p30"/>
    <property type="match status" value="1"/>
</dbReference>
<dbReference type="GO" id="GO:0008270">
    <property type="term" value="F:zinc ion binding"/>
    <property type="evidence" value="ECO:0007669"/>
    <property type="project" value="InterPro"/>
</dbReference>
<evidence type="ECO:0000256" key="13">
    <source>
        <dbReference type="ARBA" id="ARBA00023125"/>
    </source>
</evidence>
<dbReference type="GO" id="GO:0004190">
    <property type="term" value="F:aspartic-type endopeptidase activity"/>
    <property type="evidence" value="ECO:0007669"/>
    <property type="project" value="UniProtKB-KW"/>
</dbReference>
<dbReference type="GO" id="GO:0006508">
    <property type="term" value="P:proteolysis"/>
    <property type="evidence" value="ECO:0007669"/>
    <property type="project" value="UniProtKB-KW"/>
</dbReference>
<dbReference type="InterPro" id="IPR001584">
    <property type="entry name" value="Integrase_cat-core"/>
</dbReference>
<keyword evidence="5" id="KW-0808">Transferase</keyword>
<dbReference type="GO" id="GO:0003964">
    <property type="term" value="F:RNA-directed DNA polymerase activity"/>
    <property type="evidence" value="ECO:0007669"/>
    <property type="project" value="UniProtKB-KW"/>
</dbReference>
<keyword evidence="6" id="KW-0548">Nucleotidyltransferase</keyword>
<comment type="caution">
    <text evidence="18">The sequence shown here is derived from an EMBL/GenBank/DDBJ whole genome shotgun (WGS) entry which is preliminary data.</text>
</comment>
<dbReference type="GO" id="GO:0019068">
    <property type="term" value="P:virion assembly"/>
    <property type="evidence" value="ECO:0007669"/>
    <property type="project" value="InterPro"/>
</dbReference>
<dbReference type="GO" id="GO:0015074">
    <property type="term" value="P:DNA integration"/>
    <property type="evidence" value="ECO:0007669"/>
    <property type="project" value="InterPro"/>
</dbReference>
<dbReference type="CDD" id="cd09273">
    <property type="entry name" value="RNase_HI_RT_Bel"/>
    <property type="match status" value="1"/>
</dbReference>
<dbReference type="SUPFAM" id="SSF57756">
    <property type="entry name" value="Retrovirus zinc finger-like domains"/>
    <property type="match status" value="1"/>
</dbReference>
<keyword evidence="12" id="KW-0695">RNA-directed DNA polymerase</keyword>
<feature type="compositionally biased region" description="Low complexity" evidence="14">
    <location>
        <begin position="35"/>
        <end position="61"/>
    </location>
</feature>
<dbReference type="PROSITE" id="PS50879">
    <property type="entry name" value="RNASE_H_1"/>
    <property type="match status" value="1"/>
</dbReference>
<evidence type="ECO:0000256" key="2">
    <source>
        <dbReference type="ARBA" id="ARBA00010879"/>
    </source>
</evidence>
<dbReference type="InterPro" id="IPR036397">
    <property type="entry name" value="RNaseH_sf"/>
</dbReference>
<dbReference type="PROSITE" id="PS50878">
    <property type="entry name" value="RT_POL"/>
    <property type="match status" value="1"/>
</dbReference>
<organism evidence="18 19">
    <name type="scientific">Hirundo rustica rustica</name>
    <dbReference type="NCBI Taxonomy" id="333673"/>
    <lineage>
        <taxon>Eukaryota</taxon>
        <taxon>Metazoa</taxon>
        <taxon>Chordata</taxon>
        <taxon>Craniata</taxon>
        <taxon>Vertebrata</taxon>
        <taxon>Euteleostomi</taxon>
        <taxon>Archelosauria</taxon>
        <taxon>Archosauria</taxon>
        <taxon>Dinosauria</taxon>
        <taxon>Saurischia</taxon>
        <taxon>Theropoda</taxon>
        <taxon>Coelurosauria</taxon>
        <taxon>Aves</taxon>
        <taxon>Neognathae</taxon>
        <taxon>Neoaves</taxon>
        <taxon>Telluraves</taxon>
        <taxon>Australaves</taxon>
        <taxon>Passeriformes</taxon>
        <taxon>Sylvioidea</taxon>
        <taxon>Hirundinidae</taxon>
        <taxon>Hirundo</taxon>
    </lineage>
</organism>
<dbReference type="GO" id="GO:0003677">
    <property type="term" value="F:DNA binding"/>
    <property type="evidence" value="ECO:0007669"/>
    <property type="project" value="UniProtKB-KW"/>
</dbReference>
<proteinExistence type="inferred from homology"/>
<keyword evidence="11" id="KW-0460">Magnesium</keyword>
<feature type="domain" description="RNase H type-1" evidence="16">
    <location>
        <begin position="803"/>
        <end position="949"/>
    </location>
</feature>
<dbReference type="STRING" id="333673.A0A3M0J5I8"/>
<evidence type="ECO:0000256" key="14">
    <source>
        <dbReference type="SAM" id="MobiDB-lite"/>
    </source>
</evidence>
<dbReference type="Gene3D" id="2.30.30.850">
    <property type="match status" value="1"/>
</dbReference>
<evidence type="ECO:0000313" key="19">
    <source>
        <dbReference type="Proteomes" id="UP000269221"/>
    </source>
</evidence>
<dbReference type="Pfam" id="PF17919">
    <property type="entry name" value="RT_RNaseH_2"/>
    <property type="match status" value="1"/>
</dbReference>
<dbReference type="PROSITE" id="PS50994">
    <property type="entry name" value="INTEGRASE"/>
    <property type="match status" value="1"/>
</dbReference>
<dbReference type="AlphaFoldDB" id="A0A3M0J5I8"/>
<evidence type="ECO:0000256" key="3">
    <source>
        <dbReference type="ARBA" id="ARBA00012180"/>
    </source>
</evidence>
<dbReference type="InterPro" id="IPR003036">
    <property type="entry name" value="Gag_P30"/>
</dbReference>
<dbReference type="Gene3D" id="1.10.375.10">
    <property type="entry name" value="Human Immunodeficiency Virus Type 1 Capsid Protein"/>
    <property type="match status" value="1"/>
</dbReference>
<dbReference type="PANTHER" id="PTHR41694">
    <property type="entry name" value="ENDOGENOUS RETROVIRUS GROUP K MEMBER POL PROTEIN"/>
    <property type="match status" value="1"/>
</dbReference>
<feature type="compositionally biased region" description="Low complexity" evidence="14">
    <location>
        <begin position="97"/>
        <end position="109"/>
    </location>
</feature>
<dbReference type="InterPro" id="IPR040643">
    <property type="entry name" value="MLVIN_C"/>
</dbReference>
<name>A0A3M0J5I8_HIRRU</name>
<comment type="function">
    <text evidence="1">Catalyzes viral DNA integration into the host chromosome, by performing a series of DNA cutting and joining reactions. This enzyme activity takes place after virion entry into a cell and reverse transcription of the RNA genome in dsDNA. The first step in the integration process is 3' processing. This step requires a complex comprising the viral genome, matrix protein and integrase. This complex is called the pre-integration complex (PIC). The integrase protein removes 2 nucleotides from each 3' end of the viral DNA, leaving recessed CA OH's at the 3' ends. In the second step that requires cell division, the PIC enters cell nucleus. In the third step, termed strand transfer, the integrase protein joins the previously processed 3' ends to the 5' ends of strands of target cellular DNA at the site of integration. The last step is viral DNA integration into host chromosome.</text>
</comment>
<dbReference type="PANTHER" id="PTHR41694:SF5">
    <property type="entry name" value="RIBONUCLEASE H"/>
    <property type="match status" value="1"/>
</dbReference>
<dbReference type="InterPro" id="IPR036875">
    <property type="entry name" value="Znf_CCHC_sf"/>
</dbReference>
<dbReference type="InterPro" id="IPR000477">
    <property type="entry name" value="RT_dom"/>
</dbReference>
<dbReference type="GO" id="GO:0004523">
    <property type="term" value="F:RNA-DNA hybrid ribonuclease activity"/>
    <property type="evidence" value="ECO:0007669"/>
    <property type="project" value="UniProtKB-EC"/>
</dbReference>
<feature type="region of interest" description="Disordered" evidence="14">
    <location>
        <begin position="394"/>
        <end position="413"/>
    </location>
</feature>
<sequence>MVAGNCEHTGSNCDLGALGRKLNTLGATGRTWTETQTKVSTRTGTSTKTQTDTESETGTDSGAALGRAPRPRLGPELTPELRAAPLQDRDQDRNQYTGTETGATEAPGPGLRPRPWVSILDQYPYFFNKSFWRARQETALSGRGASEVQDPSGRPPGIFWEEGSCGPTDHPGKDQNLLELRTKEIWERIAKGYRSDPIGVAKKMKFMVKQHSPDWADLQLLLDALTETEKQLVLKVAGDLAEDDCRTTQEDVKDVFPLQDPGWDPNDDEELGQLKRYQELIVKGLERAIPKTINWSALYAIKQGPSQTPSEFLDHLRDAMRRHTTLDPGSDEGTQQLINLFLGQSTGDIRRKLQKIWGPNSRNLETLLDEAWRVFSNREEGYKQGMKKLAAAVKEGEKGKHGQGPPKQGPPRLGKDQCAFCKKFGHWKNQCPELRKDLKDAFFCLPLHEASQKIFAFEWESPKTGRKTQLAWCVLPQGYKNSPTIFGEQLAKDLESWEPPPGEGQLLQYVDDLLIATRTQETCVDCTVSLLNFLGLQGYRVSQKKAQMVRQTVIYLGYEVSAGQRTLGQDRKEAICQTPKPQTVKELRTFLGMTGWCRLWIYNYGLLVKPLYALITEGSRDLQWTKDATRAFNQQKKALMSAPALGLPNVSKPFFLFSHEKQGIALGILAQNLGPYRRAVAYLSKQLDTAAKGWPGCLRAVAAVAINIQEARKFTLGQKMTVLVSHTMSAVLEAKGGHWLSPQRFLKYQAILVEQDDVEIVVTNIVNPASFLSGSTGEPVIHDCLETIEATYSSRPDLKDTPLEDAETWFTDGSSYVVSGRRHVGYAVITSREVIESGPLPTNTSAQKAEIIALIRALELAKGKEINIYTDSRYAFGVVHAHGAIWKERGLLNSQGKSIKHAQEILRLLDAIQLPERVAVMHIKAHQKVSSELEEGNMLADREAKDAAKGEVPDKAVEAALIPDGKVSIEGWPEAFPARTAKAREVTKALLQEIIPRFGVPATISSDRGPHFISKIVQQISHHLGIDWELHTPYHPQSSGQVEKMNHLIKQQIVRLGQEANLPWPQALPLALLRIRTKPRAKEKLSPFEILYGRPYAVQEGIASIQLGEETLHGYMVALNKQLREIEKYVAGTQNRELDGPVHDVQPGDYVYVKSFAEKTLEPQWEGPFQVLLTTFAAIKIQEQKAWIHHSRVKKAPEGIWKATPGDNELKLKLTRNNE</sequence>
<evidence type="ECO:0000256" key="6">
    <source>
        <dbReference type="ARBA" id="ARBA00022695"/>
    </source>
</evidence>
<dbReference type="OrthoDB" id="9187759at2759"/>
<dbReference type="Pfam" id="PF00075">
    <property type="entry name" value="RNase_H"/>
    <property type="match status" value="1"/>
</dbReference>
<comment type="similarity">
    <text evidence="2">Belongs to the beta type-B retroviral polymerase family. HERV class-II K(HML-2) pol subfamily.</text>
</comment>
<keyword evidence="10" id="KW-0378">Hydrolase</keyword>
<dbReference type="InterPro" id="IPR008919">
    <property type="entry name" value="Retrov_capsid_N"/>
</dbReference>
<dbReference type="Pfam" id="PF00078">
    <property type="entry name" value="RVT_1"/>
    <property type="match status" value="1"/>
</dbReference>
<dbReference type="Pfam" id="PF00665">
    <property type="entry name" value="rve"/>
    <property type="match status" value="1"/>
</dbReference>
<dbReference type="Proteomes" id="UP000269221">
    <property type="component" value="Unassembled WGS sequence"/>
</dbReference>
<evidence type="ECO:0000256" key="9">
    <source>
        <dbReference type="ARBA" id="ARBA00022759"/>
    </source>
</evidence>
<dbReference type="InterPro" id="IPR043128">
    <property type="entry name" value="Rev_trsase/Diguanyl_cyclase"/>
</dbReference>
<feature type="domain" description="Integrase catalytic" evidence="17">
    <location>
        <begin position="975"/>
        <end position="1095"/>
    </location>
</feature>
<dbReference type="FunFam" id="3.30.70.270:FF:000020">
    <property type="entry name" value="Transposon Tf2-6 polyprotein-like Protein"/>
    <property type="match status" value="1"/>
</dbReference>
<dbReference type="Gene3D" id="4.10.60.10">
    <property type="entry name" value="Zinc finger, CCHC-type"/>
    <property type="match status" value="1"/>
</dbReference>
<keyword evidence="19" id="KW-1185">Reference proteome</keyword>
<dbReference type="Gene3D" id="3.10.20.370">
    <property type="match status" value="1"/>
</dbReference>
<dbReference type="InterPro" id="IPR043502">
    <property type="entry name" value="DNA/RNA_pol_sf"/>
</dbReference>
<dbReference type="EMBL" id="QRBI01000178">
    <property type="protein sequence ID" value="RMB96198.1"/>
    <property type="molecule type" value="Genomic_DNA"/>
</dbReference>
<evidence type="ECO:0000259" key="15">
    <source>
        <dbReference type="PROSITE" id="PS50878"/>
    </source>
</evidence>
<dbReference type="SMART" id="SM00343">
    <property type="entry name" value="ZnF_C2HC"/>
    <property type="match status" value="1"/>
</dbReference>
<evidence type="ECO:0000313" key="18">
    <source>
        <dbReference type="EMBL" id="RMB96198.1"/>
    </source>
</evidence>
<dbReference type="SUPFAM" id="SSF53098">
    <property type="entry name" value="Ribonuclease H-like"/>
    <property type="match status" value="2"/>
</dbReference>
<keyword evidence="8" id="KW-0064">Aspartyl protease</keyword>
<evidence type="ECO:0000256" key="8">
    <source>
        <dbReference type="ARBA" id="ARBA00022750"/>
    </source>
</evidence>
<evidence type="ECO:0000256" key="10">
    <source>
        <dbReference type="ARBA" id="ARBA00022801"/>
    </source>
</evidence>
<evidence type="ECO:0000256" key="7">
    <source>
        <dbReference type="ARBA" id="ARBA00022722"/>
    </source>
</evidence>
<dbReference type="InterPro" id="IPR041577">
    <property type="entry name" value="RT_RNaseH_2"/>
</dbReference>
<evidence type="ECO:0000256" key="12">
    <source>
        <dbReference type="ARBA" id="ARBA00022918"/>
    </source>
</evidence>
<dbReference type="Gene3D" id="3.10.10.10">
    <property type="entry name" value="HIV Type 1 Reverse Transcriptase, subunit A, domain 1"/>
    <property type="match status" value="1"/>
</dbReference>
<dbReference type="InterPro" id="IPR002156">
    <property type="entry name" value="RNaseH_domain"/>
</dbReference>
<keyword evidence="9" id="KW-0255">Endonuclease</keyword>
<keyword evidence="4" id="KW-0645">Protease</keyword>
<evidence type="ECO:0000259" key="16">
    <source>
        <dbReference type="PROSITE" id="PS50879"/>
    </source>
</evidence>
<evidence type="ECO:0000256" key="4">
    <source>
        <dbReference type="ARBA" id="ARBA00022670"/>
    </source>
</evidence>
<dbReference type="Pfam" id="PF18697">
    <property type="entry name" value="MLVIN_C"/>
    <property type="match status" value="1"/>
</dbReference>